<evidence type="ECO:0000313" key="5">
    <source>
        <dbReference type="Proteomes" id="UP000694866"/>
    </source>
</evidence>
<dbReference type="PROSITE" id="PS51257">
    <property type="entry name" value="PROKAR_LIPOPROTEIN"/>
    <property type="match status" value="1"/>
</dbReference>
<keyword evidence="3" id="KW-0732">Signal</keyword>
<dbReference type="KEGG" id="fas:105267263"/>
<dbReference type="Pfam" id="PF01390">
    <property type="entry name" value="SEA"/>
    <property type="match status" value="1"/>
</dbReference>
<gene>
    <name evidence="6" type="primary">LOC105267263</name>
</gene>
<feature type="compositionally biased region" description="Basic and acidic residues" evidence="1">
    <location>
        <begin position="508"/>
        <end position="523"/>
    </location>
</feature>
<dbReference type="InterPro" id="IPR036364">
    <property type="entry name" value="SEA_dom_sf"/>
</dbReference>
<evidence type="ECO:0000256" key="2">
    <source>
        <dbReference type="SAM" id="Phobius"/>
    </source>
</evidence>
<evidence type="ECO:0000259" key="4">
    <source>
        <dbReference type="PROSITE" id="PS50024"/>
    </source>
</evidence>
<feature type="compositionally biased region" description="Low complexity" evidence="1">
    <location>
        <begin position="399"/>
        <end position="410"/>
    </location>
</feature>
<feature type="compositionally biased region" description="Polar residues" evidence="1">
    <location>
        <begin position="383"/>
        <end position="392"/>
    </location>
</feature>
<keyword evidence="2" id="KW-0812">Transmembrane</keyword>
<dbReference type="OrthoDB" id="6162910at2759"/>
<keyword evidence="2" id="KW-0472">Membrane</keyword>
<dbReference type="InterPro" id="IPR000082">
    <property type="entry name" value="SEA_dom"/>
</dbReference>
<keyword evidence="5" id="KW-1185">Reference proteome</keyword>
<feature type="compositionally biased region" description="Basic and acidic residues" evidence="1">
    <location>
        <begin position="91"/>
        <end position="126"/>
    </location>
</feature>
<keyword evidence="2" id="KW-1133">Transmembrane helix</keyword>
<feature type="region of interest" description="Disordered" evidence="1">
    <location>
        <begin position="962"/>
        <end position="982"/>
    </location>
</feature>
<evidence type="ECO:0000256" key="1">
    <source>
        <dbReference type="SAM" id="MobiDB-lite"/>
    </source>
</evidence>
<feature type="region of interest" description="Disordered" evidence="1">
    <location>
        <begin position="32"/>
        <end position="126"/>
    </location>
</feature>
<dbReference type="SUPFAM" id="SSF82671">
    <property type="entry name" value="SEA domain"/>
    <property type="match status" value="1"/>
</dbReference>
<proteinExistence type="predicted"/>
<feature type="region of interest" description="Disordered" evidence="1">
    <location>
        <begin position="139"/>
        <end position="187"/>
    </location>
</feature>
<organism evidence="5 6">
    <name type="scientific">Fopius arisanus</name>
    <dbReference type="NCBI Taxonomy" id="64838"/>
    <lineage>
        <taxon>Eukaryota</taxon>
        <taxon>Metazoa</taxon>
        <taxon>Ecdysozoa</taxon>
        <taxon>Arthropoda</taxon>
        <taxon>Hexapoda</taxon>
        <taxon>Insecta</taxon>
        <taxon>Pterygota</taxon>
        <taxon>Neoptera</taxon>
        <taxon>Endopterygota</taxon>
        <taxon>Hymenoptera</taxon>
        <taxon>Apocrita</taxon>
        <taxon>Ichneumonoidea</taxon>
        <taxon>Braconidae</taxon>
        <taxon>Opiinae</taxon>
        <taxon>Fopius</taxon>
    </lineage>
</organism>
<feature type="compositionally biased region" description="Polar residues" evidence="1">
    <location>
        <begin position="32"/>
        <end position="47"/>
    </location>
</feature>
<feature type="region of interest" description="Disordered" evidence="1">
    <location>
        <begin position="508"/>
        <end position="527"/>
    </location>
</feature>
<name>A0A9R1U213_9HYME</name>
<protein>
    <recommendedName>
        <fullName evidence="4">SEA domain-containing protein</fullName>
    </recommendedName>
</protein>
<dbReference type="RefSeq" id="XP_011304291.1">
    <property type="nucleotide sequence ID" value="XM_011305989.1"/>
</dbReference>
<feature type="compositionally biased region" description="Acidic residues" evidence="1">
    <location>
        <begin position="80"/>
        <end position="90"/>
    </location>
</feature>
<feature type="region of interest" description="Disordered" evidence="1">
    <location>
        <begin position="350"/>
        <end position="414"/>
    </location>
</feature>
<evidence type="ECO:0000313" key="6">
    <source>
        <dbReference type="RefSeq" id="XP_011304291.1"/>
    </source>
</evidence>
<feature type="compositionally biased region" description="Polar residues" evidence="1">
    <location>
        <begin position="962"/>
        <end position="971"/>
    </location>
</feature>
<feature type="region of interest" description="Disordered" evidence="1">
    <location>
        <begin position="565"/>
        <end position="590"/>
    </location>
</feature>
<feature type="compositionally biased region" description="Low complexity" evidence="1">
    <location>
        <begin position="360"/>
        <end position="380"/>
    </location>
</feature>
<sequence>MKVFSMHSDVNVAKFLIVGFVLIAACTRTSQDGIGENWNNQLPTNSVYPGGTRVQGSSGDMTLQPDEGASFEETLRDTASEEVDYDDEYEESGHRQSKDIREMRNQRNSSHEINSKTKEKNPRDSADYSYYYYYDDDYDNATNSHLPDHPDPSVPESASGAPPLNSPLPAARPQETLEAPSDPQNTDDRILIGEAIVSVVTTKSVVNGTISIPTPSPMTTEQMDAPLLDSSFPTPPSPSTTEDSIIVASVQTSRSISGARFLPFDLNGDLPRSANTSEGTRKSIESTESIIDKLDRVQSELSSGFLTGGFRTAGNALQLDVLSEQRPTPPRKSFTTTGKPPVISKFVPKRYNERKGPTSTETEGNPEGTLEGTTPGGIPEVIQGTNVPSRSKGTFKWPSSSRSKASTTESPRVPKIFPRIKADVQDISAFLPPGFKLKKEEENTEKSIISDILARSKINVSSLLPANYEPTEGPPPSSTESSGGSIQDLFSKSNVDISAFLPAGYNKEIKSEKREREKEEKRTTTASPIQKTLQELFSKSAPDISALLPVGYDKEKNATREIGTTEGTTEGTTKPSGGVKLVFPSRPGGRKAVQKAATPMSRANEAPTAVTPKIQKGWPTRATTEFTGWPTPSTTPISIEKLLEAARTATISSINSSIIPITSEASTTPSTTTTTTTVRPTTPGYCTEECEVAGTIRIIGNATWVPELFDRNTREWQDLANVVEKEINLVYIKSAILRKWYKNVRIDAFSPGSILVDYFVELQDLTQRINTQELRVLFHDSLRTYNAHKWNESRTTKAPLRLGEFLIDPKSTDFVVIPRVSLPQHIERDDRLIPQWAIAVIVIGVGGLVFIIIFGVSVLVNRQNTAKLRPSVSGMYTEEAAKNIIQASQAATSHRSSQDYPKSEISTIWNETDAWREKSFESNSNKILVDGIRQDEKKYNVYDSWRSEWNGYYYQPSQSSSKFQGYESSAYSHHPPDYDTNF</sequence>
<dbReference type="AlphaFoldDB" id="A0A9R1U213"/>
<reference evidence="6" key="1">
    <citation type="submission" date="2025-08" db="UniProtKB">
        <authorList>
            <consortium name="RefSeq"/>
        </authorList>
    </citation>
    <scope>IDENTIFICATION</scope>
    <source>
        <strain evidence="6">USDA-PBARC FA_bdor</strain>
        <tissue evidence="6">Whole organism</tissue>
    </source>
</reference>
<feature type="chain" id="PRO_5040172264" description="SEA domain-containing protein" evidence="3">
    <location>
        <begin position="32"/>
        <end position="982"/>
    </location>
</feature>
<dbReference type="GeneID" id="105267263"/>
<accession>A0A9R1U213</accession>
<feature type="domain" description="SEA" evidence="4">
    <location>
        <begin position="688"/>
        <end position="819"/>
    </location>
</feature>
<feature type="signal peptide" evidence="3">
    <location>
        <begin position="1"/>
        <end position="31"/>
    </location>
</feature>
<feature type="region of interest" description="Disordered" evidence="1">
    <location>
        <begin position="465"/>
        <end position="488"/>
    </location>
</feature>
<evidence type="ECO:0000256" key="3">
    <source>
        <dbReference type="SAM" id="SignalP"/>
    </source>
</evidence>
<dbReference type="Proteomes" id="UP000694866">
    <property type="component" value="Unplaced"/>
</dbReference>
<feature type="transmembrane region" description="Helical" evidence="2">
    <location>
        <begin position="836"/>
        <end position="860"/>
    </location>
</feature>
<dbReference type="PROSITE" id="PS50024">
    <property type="entry name" value="SEA"/>
    <property type="match status" value="1"/>
</dbReference>